<sequence>MYRECLACETILLLLVIWPIMKMALYTGRTKYFKSFSVNNVRLVNHQGYVIEVIQKTVETLERNGWCNLKLPDIESAINETVIDWEAIGTQTFTNGFLVSIQHVDIVQSTVQQIWNWRVPGSVDVQGRLRMHNVVVGYDVKVQLTEGDHTYSVTYMHPLVNFDFSIVRDLNNDTIAAAVTGVTPNSNNMPNFLPKDDISDMLTTLYVRTNSNAGVNAWGADKFQPILENIITNVVDFPTENTMLRYFVFYFISFTFISGQWVERSRVIDFADYYEDLIQETIYEVERRGFCNFKLDDLSQTLNEQMYSWLVNGTVQYTNGYVVSIQQIVITDIAQSVGNRFVGDDRVPFAVVRGRLHLRAVRVGFDVLVEIQEGVFRTTGVFEHSNIQYQIEIAKNMISKELSTASSVVQFPGAGGNRMIYHPANNITEVLSRRYTPGSNSNSAAVWGRTIIAPIMLEIAKEKLPFPKVCFNSNCQ</sequence>
<reference evidence="1 2" key="1">
    <citation type="journal article" date="2021" name="Front. Genet.">
        <title>Chromosome-Level Genome Assembly Reveals Significant Gene Expansion in the Toll and IMD Signaling Pathways of Dendrolimus kikuchii.</title>
        <authorList>
            <person name="Zhou J."/>
            <person name="Wu P."/>
            <person name="Xiong Z."/>
            <person name="Liu N."/>
            <person name="Zhao N."/>
            <person name="Ji M."/>
            <person name="Qiu Y."/>
            <person name="Yang B."/>
        </authorList>
    </citation>
    <scope>NUCLEOTIDE SEQUENCE [LARGE SCALE GENOMIC DNA]</scope>
    <source>
        <strain evidence="1">Ann1</strain>
    </source>
</reference>
<gene>
    <name evidence="1" type="ORF">K1T71_010636</name>
</gene>
<dbReference type="Proteomes" id="UP000824533">
    <property type="component" value="Linkage Group LG19"/>
</dbReference>
<protein>
    <submittedName>
        <fullName evidence="1">Uncharacterized protein</fullName>
    </submittedName>
</protein>
<keyword evidence="2" id="KW-1185">Reference proteome</keyword>
<evidence type="ECO:0000313" key="1">
    <source>
        <dbReference type="EMBL" id="KAJ0173487.1"/>
    </source>
</evidence>
<evidence type="ECO:0000313" key="2">
    <source>
        <dbReference type="Proteomes" id="UP000824533"/>
    </source>
</evidence>
<comment type="caution">
    <text evidence="1">The sequence shown here is derived from an EMBL/GenBank/DDBJ whole genome shotgun (WGS) entry which is preliminary data.</text>
</comment>
<proteinExistence type="predicted"/>
<accession>A0ACC1CPU5</accession>
<name>A0ACC1CPU5_9NEOP</name>
<organism evidence="1 2">
    <name type="scientific">Dendrolimus kikuchii</name>
    <dbReference type="NCBI Taxonomy" id="765133"/>
    <lineage>
        <taxon>Eukaryota</taxon>
        <taxon>Metazoa</taxon>
        <taxon>Ecdysozoa</taxon>
        <taxon>Arthropoda</taxon>
        <taxon>Hexapoda</taxon>
        <taxon>Insecta</taxon>
        <taxon>Pterygota</taxon>
        <taxon>Neoptera</taxon>
        <taxon>Endopterygota</taxon>
        <taxon>Lepidoptera</taxon>
        <taxon>Glossata</taxon>
        <taxon>Ditrysia</taxon>
        <taxon>Bombycoidea</taxon>
        <taxon>Lasiocampidae</taxon>
        <taxon>Dendrolimus</taxon>
    </lineage>
</organism>
<dbReference type="EMBL" id="CM034405">
    <property type="protein sequence ID" value="KAJ0173487.1"/>
    <property type="molecule type" value="Genomic_DNA"/>
</dbReference>